<dbReference type="EMBL" id="BLBS01000010">
    <property type="protein sequence ID" value="GET86320.1"/>
    <property type="molecule type" value="Genomic_DNA"/>
</dbReference>
<evidence type="ECO:0000256" key="7">
    <source>
        <dbReference type="ARBA" id="ARBA00030554"/>
    </source>
</evidence>
<evidence type="ECO:0000313" key="11">
    <source>
        <dbReference type="EMBL" id="GET86320.1"/>
    </source>
</evidence>
<sequence length="352" mass="37407">MLDSAPGPAAETGAAAVDASLLPDSKKAKPARKKPSITKEAKHRLLVQSHGVSAQQQTQRDKEFATHKAHILANLHTNACDLSPKGSVDVKCLPVMDVLNTHKDYVTTSSCSGRIALFHSITRSEACGANNGTATPRPRMKRGENAALGWMFVKHGMLRPMEMSQVVRFLCGPAITPDDVALDAAHMEKHTAYMASENCSAHRHGAAPGSSLAGMYDGEVEGVLVEAGVSGDEAAALPVPTRGTVSLKMEPFVMHVQCRTMEAAKLLLSAAVSDSGYRNSGVIPPGKKIMCGIRCAAGLGLEVPVVVHGFNYVASQRAYVWALLGLANEKMEANEKKIRLLEKSVAARVLPA</sequence>
<evidence type="ECO:0000256" key="1">
    <source>
        <dbReference type="ARBA" id="ARBA00008569"/>
    </source>
</evidence>
<evidence type="ECO:0000256" key="8">
    <source>
        <dbReference type="ARBA" id="ARBA00049202"/>
    </source>
</evidence>
<evidence type="ECO:0000256" key="3">
    <source>
        <dbReference type="ARBA" id="ARBA00022603"/>
    </source>
</evidence>
<evidence type="ECO:0000259" key="10">
    <source>
        <dbReference type="Pfam" id="PF02676"/>
    </source>
</evidence>
<dbReference type="VEuPathDB" id="TriTrypDB:LtaPh_0906700"/>
<keyword evidence="5" id="KW-0949">S-adenosyl-L-methionine</keyword>
<dbReference type="EC" id="2.1.1.282" evidence="2"/>
<feature type="compositionally biased region" description="Low complexity" evidence="9">
    <location>
        <begin position="1"/>
        <end position="19"/>
    </location>
</feature>
<dbReference type="GO" id="GO:0008033">
    <property type="term" value="P:tRNA processing"/>
    <property type="evidence" value="ECO:0007669"/>
    <property type="project" value="UniProtKB-KW"/>
</dbReference>
<keyword evidence="6" id="KW-0819">tRNA processing</keyword>
<dbReference type="GO" id="GO:0032259">
    <property type="term" value="P:methylation"/>
    <property type="evidence" value="ECO:0007669"/>
    <property type="project" value="UniProtKB-KW"/>
</dbReference>
<dbReference type="Proteomes" id="UP000419144">
    <property type="component" value="Unassembled WGS sequence"/>
</dbReference>
<dbReference type="PANTHER" id="PTHR48418:SF1">
    <property type="entry name" value="TRNA WYBUTOSINE-SYNTHESIZING PROTEIN 3"/>
    <property type="match status" value="1"/>
</dbReference>
<dbReference type="InterPro" id="IPR003827">
    <property type="entry name" value="tRNA_yW-synthesising"/>
</dbReference>
<comment type="caution">
    <text evidence="11">The sequence shown here is derived from an EMBL/GenBank/DDBJ whole genome shotgun (WGS) entry which is preliminary data.</text>
</comment>
<feature type="domain" description="tRNA wybutosine-synthesizing protein" evidence="10">
    <location>
        <begin position="67"/>
        <end position="345"/>
    </location>
</feature>
<gene>
    <name evidence="11" type="ORF">LtaPh_0906700</name>
</gene>
<reference evidence="11" key="1">
    <citation type="submission" date="2019-11" db="EMBL/GenBank/DDBJ databases">
        <title>Leishmania tarentolae CDS.</title>
        <authorList>
            <person name="Goto Y."/>
            <person name="Yamagishi J."/>
        </authorList>
    </citation>
    <scope>NUCLEOTIDE SEQUENCE [LARGE SCALE GENOMIC DNA]</scope>
    <source>
        <strain evidence="11">Parrot Tar II</strain>
    </source>
</reference>
<proteinExistence type="inferred from homology"/>
<comment type="catalytic activity">
    <reaction evidence="8">
        <text>4-demethyl-7-[(3S)-3-amino-3-carboxypropyl]wyosine(37) in tRNA(Phe) + S-adenosyl-L-methionine = 7-[(3S)-3-amino-3-carboxypropyl]wyosine(37) in tRNA(Phe) + S-adenosyl-L-homocysteine + H(+)</text>
        <dbReference type="Rhea" id="RHEA:36635"/>
        <dbReference type="Rhea" id="RHEA-COMP:10378"/>
        <dbReference type="Rhea" id="RHEA-COMP:10379"/>
        <dbReference type="ChEBI" id="CHEBI:15378"/>
        <dbReference type="ChEBI" id="CHEBI:57856"/>
        <dbReference type="ChEBI" id="CHEBI:59789"/>
        <dbReference type="ChEBI" id="CHEBI:73543"/>
        <dbReference type="ChEBI" id="CHEBI:73550"/>
        <dbReference type="EC" id="2.1.1.282"/>
    </reaction>
</comment>
<dbReference type="AlphaFoldDB" id="A0A640K9L6"/>
<protein>
    <recommendedName>
        <fullName evidence="2">tRNA(Phe) 7-[(3-amino-3-carboxypropyl)-4-demethylwyosine(37)-N(4)]-methyltransferase</fullName>
        <ecNumber evidence="2">2.1.1.282</ecNumber>
    </recommendedName>
    <alternativeName>
        <fullName evidence="7">tRNA(Phe) 7-((3-amino-3-carboxypropyl)-4-demethylwyosine(37)-N(4))-methyltransferase</fullName>
    </alternativeName>
</protein>
<comment type="similarity">
    <text evidence="1">Belongs to the TYW3 family.</text>
</comment>
<name>A0A640K9L6_LEITA</name>
<dbReference type="OrthoDB" id="263283at2759"/>
<dbReference type="InterPro" id="IPR036602">
    <property type="entry name" value="tRNA_yW-synthesising-like_sf"/>
</dbReference>
<evidence type="ECO:0000256" key="9">
    <source>
        <dbReference type="SAM" id="MobiDB-lite"/>
    </source>
</evidence>
<dbReference type="SUPFAM" id="SSF111278">
    <property type="entry name" value="SSo0622-like"/>
    <property type="match status" value="1"/>
</dbReference>
<evidence type="ECO:0000256" key="6">
    <source>
        <dbReference type="ARBA" id="ARBA00022694"/>
    </source>
</evidence>
<dbReference type="GO" id="GO:0008168">
    <property type="term" value="F:methyltransferase activity"/>
    <property type="evidence" value="ECO:0007669"/>
    <property type="project" value="UniProtKB-KW"/>
</dbReference>
<accession>A0A640K9L6</accession>
<keyword evidence="12" id="KW-1185">Reference proteome</keyword>
<dbReference type="Pfam" id="PF02676">
    <property type="entry name" value="TYW3"/>
    <property type="match status" value="1"/>
</dbReference>
<dbReference type="PANTHER" id="PTHR48418">
    <property type="entry name" value="TRNA WYBUTOSINE-SYNTHESIZING PROTEIN 3"/>
    <property type="match status" value="1"/>
</dbReference>
<evidence type="ECO:0000313" key="12">
    <source>
        <dbReference type="Proteomes" id="UP000419144"/>
    </source>
</evidence>
<keyword evidence="4" id="KW-0808">Transferase</keyword>
<organism evidence="11 12">
    <name type="scientific">Leishmania tarentolae</name>
    <name type="common">Sauroleishmania tarentolae</name>
    <dbReference type="NCBI Taxonomy" id="5689"/>
    <lineage>
        <taxon>Eukaryota</taxon>
        <taxon>Discoba</taxon>
        <taxon>Euglenozoa</taxon>
        <taxon>Kinetoplastea</taxon>
        <taxon>Metakinetoplastina</taxon>
        <taxon>Trypanosomatida</taxon>
        <taxon>Trypanosomatidae</taxon>
        <taxon>Leishmaniinae</taxon>
        <taxon>Leishmania</taxon>
        <taxon>lizard Leishmania</taxon>
    </lineage>
</organism>
<evidence type="ECO:0000256" key="5">
    <source>
        <dbReference type="ARBA" id="ARBA00022691"/>
    </source>
</evidence>
<dbReference type="Gene3D" id="3.30.1960.10">
    <property type="entry name" value="tRNA wybutosine-synthesizing-like"/>
    <property type="match status" value="1"/>
</dbReference>
<evidence type="ECO:0000256" key="4">
    <source>
        <dbReference type="ARBA" id="ARBA00022679"/>
    </source>
</evidence>
<feature type="region of interest" description="Disordered" evidence="9">
    <location>
        <begin position="1"/>
        <end position="41"/>
    </location>
</feature>
<evidence type="ECO:0000256" key="2">
    <source>
        <dbReference type="ARBA" id="ARBA00012750"/>
    </source>
</evidence>
<keyword evidence="3" id="KW-0489">Methyltransferase</keyword>
<feature type="compositionally biased region" description="Basic residues" evidence="9">
    <location>
        <begin position="28"/>
        <end position="41"/>
    </location>
</feature>